<name>A0ABD3WXK9_SINWO</name>
<evidence type="ECO:0000256" key="3">
    <source>
        <dbReference type="ARBA" id="ARBA00022741"/>
    </source>
</evidence>
<sequence>MGNMWTSLMRQMEKRRKSKKLMKRLKGQTVGQFTLGDIVTKGCRSVIYSIKRNEVGVPLVAKVLDLSFSETMVHEFEVLRRLDHPGVVKAVDLFRLKSACVLVLEAVMNGDLQDNILKQWPIAHGRRRAWAFQISSAVEYIHSMGVAHCDIKLENIMINSSNRIKLIDFGSAINVLEGQQTRESLEMIAITPEYVPPEILCQRLTEPENYDVRMMDVWGVGVVFFLMLTGRFPFGEFDGYHISDFIDTIASSEEFVLKEEEELVAACELGYIDMLARALDFDPDERSSMKEIMSMEYFN</sequence>
<proteinExistence type="predicted"/>
<reference evidence="7 8" key="1">
    <citation type="submission" date="2024-11" db="EMBL/GenBank/DDBJ databases">
        <title>Chromosome-level genome assembly of the freshwater bivalve Anodonta woodiana.</title>
        <authorList>
            <person name="Chen X."/>
        </authorList>
    </citation>
    <scope>NUCLEOTIDE SEQUENCE [LARGE SCALE GENOMIC DNA]</scope>
    <source>
        <strain evidence="7">MN2024</strain>
        <tissue evidence="7">Gills</tissue>
    </source>
</reference>
<dbReference type="AlphaFoldDB" id="A0ABD3WXK9"/>
<dbReference type="GO" id="GO:0004674">
    <property type="term" value="F:protein serine/threonine kinase activity"/>
    <property type="evidence" value="ECO:0007669"/>
    <property type="project" value="UniProtKB-KW"/>
</dbReference>
<keyword evidence="5" id="KW-0067">ATP-binding</keyword>
<keyword evidence="4" id="KW-0418">Kinase</keyword>
<feature type="domain" description="Protein kinase" evidence="6">
    <location>
        <begin position="33"/>
        <end position="298"/>
    </location>
</feature>
<dbReference type="Pfam" id="PF00069">
    <property type="entry name" value="Pkinase"/>
    <property type="match status" value="1"/>
</dbReference>
<accession>A0ABD3WXK9</accession>
<dbReference type="PROSITE" id="PS50011">
    <property type="entry name" value="PROTEIN_KINASE_DOM"/>
    <property type="match status" value="1"/>
</dbReference>
<dbReference type="SUPFAM" id="SSF56112">
    <property type="entry name" value="Protein kinase-like (PK-like)"/>
    <property type="match status" value="1"/>
</dbReference>
<keyword evidence="3" id="KW-0547">Nucleotide-binding</keyword>
<dbReference type="Proteomes" id="UP001634394">
    <property type="component" value="Unassembled WGS sequence"/>
</dbReference>
<gene>
    <name evidence="7" type="ORF">ACJMK2_030857</name>
</gene>
<evidence type="ECO:0000256" key="1">
    <source>
        <dbReference type="ARBA" id="ARBA00022527"/>
    </source>
</evidence>
<dbReference type="InterPro" id="IPR000719">
    <property type="entry name" value="Prot_kinase_dom"/>
</dbReference>
<keyword evidence="8" id="KW-1185">Reference proteome</keyword>
<dbReference type="Gene3D" id="1.10.510.10">
    <property type="entry name" value="Transferase(Phosphotransferase) domain 1"/>
    <property type="match status" value="1"/>
</dbReference>
<evidence type="ECO:0000259" key="6">
    <source>
        <dbReference type="PROSITE" id="PS50011"/>
    </source>
</evidence>
<evidence type="ECO:0000313" key="8">
    <source>
        <dbReference type="Proteomes" id="UP001634394"/>
    </source>
</evidence>
<keyword evidence="1" id="KW-0723">Serine/threonine-protein kinase</keyword>
<dbReference type="PANTHER" id="PTHR24346">
    <property type="entry name" value="MAP/MICROTUBULE AFFINITY-REGULATING KINASE"/>
    <property type="match status" value="1"/>
</dbReference>
<evidence type="ECO:0000256" key="5">
    <source>
        <dbReference type="ARBA" id="ARBA00022840"/>
    </source>
</evidence>
<keyword evidence="2" id="KW-0808">Transferase</keyword>
<dbReference type="InterPro" id="IPR008271">
    <property type="entry name" value="Ser/Thr_kinase_AS"/>
</dbReference>
<evidence type="ECO:0000256" key="2">
    <source>
        <dbReference type="ARBA" id="ARBA00022679"/>
    </source>
</evidence>
<dbReference type="EMBL" id="JBJQND010000004">
    <property type="protein sequence ID" value="KAL3878517.1"/>
    <property type="molecule type" value="Genomic_DNA"/>
</dbReference>
<dbReference type="InterPro" id="IPR011009">
    <property type="entry name" value="Kinase-like_dom_sf"/>
</dbReference>
<evidence type="ECO:0000313" key="7">
    <source>
        <dbReference type="EMBL" id="KAL3878517.1"/>
    </source>
</evidence>
<dbReference type="SMART" id="SM00220">
    <property type="entry name" value="S_TKc"/>
    <property type="match status" value="1"/>
</dbReference>
<dbReference type="PROSITE" id="PS00108">
    <property type="entry name" value="PROTEIN_KINASE_ST"/>
    <property type="match status" value="1"/>
</dbReference>
<dbReference type="GO" id="GO:0005524">
    <property type="term" value="F:ATP binding"/>
    <property type="evidence" value="ECO:0007669"/>
    <property type="project" value="UniProtKB-KW"/>
</dbReference>
<protein>
    <recommendedName>
        <fullName evidence="6">Protein kinase domain-containing protein</fullName>
    </recommendedName>
</protein>
<comment type="caution">
    <text evidence="7">The sequence shown here is derived from an EMBL/GenBank/DDBJ whole genome shotgun (WGS) entry which is preliminary data.</text>
</comment>
<dbReference type="PANTHER" id="PTHR24346:SF82">
    <property type="entry name" value="KP78A-RELATED"/>
    <property type="match status" value="1"/>
</dbReference>
<evidence type="ECO:0000256" key="4">
    <source>
        <dbReference type="ARBA" id="ARBA00022777"/>
    </source>
</evidence>
<organism evidence="7 8">
    <name type="scientific">Sinanodonta woodiana</name>
    <name type="common">Chinese pond mussel</name>
    <name type="synonym">Anodonta woodiana</name>
    <dbReference type="NCBI Taxonomy" id="1069815"/>
    <lineage>
        <taxon>Eukaryota</taxon>
        <taxon>Metazoa</taxon>
        <taxon>Spiralia</taxon>
        <taxon>Lophotrochozoa</taxon>
        <taxon>Mollusca</taxon>
        <taxon>Bivalvia</taxon>
        <taxon>Autobranchia</taxon>
        <taxon>Heteroconchia</taxon>
        <taxon>Palaeoheterodonta</taxon>
        <taxon>Unionida</taxon>
        <taxon>Unionoidea</taxon>
        <taxon>Unionidae</taxon>
        <taxon>Unioninae</taxon>
        <taxon>Sinanodonta</taxon>
    </lineage>
</organism>